<gene>
    <name evidence="2" type="ORF">OESDEN_20733</name>
</gene>
<name>A0A0B1S8T6_OESDE</name>
<proteinExistence type="predicted"/>
<sequence length="148" mass="17171">MGKTLPLLVILLLFIQPVPSAKILLASMPQGRSHTGSFMALINEIKRQGHEIWLYMEAYPNRTNPFASNEFETFQWRHDFDATSQMFPFFYGAKSCDIMLQDHRDYFYEMVGEHFDLILTDTLFAVCAYGFTSLNKVNSFLSFAKFLE</sequence>
<dbReference type="SUPFAM" id="SSF53756">
    <property type="entry name" value="UDP-Glycosyltransferase/glycogen phosphorylase"/>
    <property type="match status" value="1"/>
</dbReference>
<organism evidence="2 3">
    <name type="scientific">Oesophagostomum dentatum</name>
    <name type="common">Nodular worm</name>
    <dbReference type="NCBI Taxonomy" id="61180"/>
    <lineage>
        <taxon>Eukaryota</taxon>
        <taxon>Metazoa</taxon>
        <taxon>Ecdysozoa</taxon>
        <taxon>Nematoda</taxon>
        <taxon>Chromadorea</taxon>
        <taxon>Rhabditida</taxon>
        <taxon>Rhabditina</taxon>
        <taxon>Rhabditomorpha</taxon>
        <taxon>Strongyloidea</taxon>
        <taxon>Strongylidae</taxon>
        <taxon>Oesophagostomum</taxon>
    </lineage>
</organism>
<dbReference type="EMBL" id="KN604079">
    <property type="protein sequence ID" value="KHJ79615.1"/>
    <property type="molecule type" value="Genomic_DNA"/>
</dbReference>
<evidence type="ECO:0008006" key="4">
    <source>
        <dbReference type="Google" id="ProtNLM"/>
    </source>
</evidence>
<feature type="signal peptide" evidence="1">
    <location>
        <begin position="1"/>
        <end position="20"/>
    </location>
</feature>
<reference evidence="2 3" key="1">
    <citation type="submission" date="2014-03" db="EMBL/GenBank/DDBJ databases">
        <title>Draft genome of the hookworm Oesophagostomum dentatum.</title>
        <authorList>
            <person name="Mitreva M."/>
        </authorList>
    </citation>
    <scope>NUCLEOTIDE SEQUENCE [LARGE SCALE GENOMIC DNA]</scope>
    <source>
        <strain evidence="2 3">OD-Hann</strain>
    </source>
</reference>
<accession>A0A0B1S8T6</accession>
<evidence type="ECO:0000313" key="2">
    <source>
        <dbReference type="EMBL" id="KHJ79615.1"/>
    </source>
</evidence>
<feature type="chain" id="PRO_5002082318" description="Glucuronosyltransferase" evidence="1">
    <location>
        <begin position="21"/>
        <end position="148"/>
    </location>
</feature>
<dbReference type="AlphaFoldDB" id="A0A0B1S8T6"/>
<keyword evidence="1" id="KW-0732">Signal</keyword>
<evidence type="ECO:0000313" key="3">
    <source>
        <dbReference type="Proteomes" id="UP000053660"/>
    </source>
</evidence>
<keyword evidence="3" id="KW-1185">Reference proteome</keyword>
<dbReference type="OrthoDB" id="5835829at2759"/>
<protein>
    <recommendedName>
        <fullName evidence="4">Glucuronosyltransferase</fullName>
    </recommendedName>
</protein>
<evidence type="ECO:0000256" key="1">
    <source>
        <dbReference type="SAM" id="SignalP"/>
    </source>
</evidence>
<dbReference type="Proteomes" id="UP000053660">
    <property type="component" value="Unassembled WGS sequence"/>
</dbReference>